<protein>
    <recommendedName>
        <fullName evidence="4">Ubiquitin-like domain-containing protein</fullName>
    </recommendedName>
</protein>
<dbReference type="Pfam" id="PF00179">
    <property type="entry name" value="UQ_con"/>
    <property type="match status" value="1"/>
</dbReference>
<dbReference type="InterPro" id="IPR000626">
    <property type="entry name" value="Ubiquitin-like_dom"/>
</dbReference>
<name>A0A0G4HD12_9ALVE</name>
<dbReference type="InterPro" id="IPR016135">
    <property type="entry name" value="UBQ-conjugating_enzyme/RWD"/>
</dbReference>
<dbReference type="Gene3D" id="3.10.20.90">
    <property type="entry name" value="Phosphatidylinositol 3-kinase Catalytic Subunit, Chain A, domain 1"/>
    <property type="match status" value="1"/>
</dbReference>
<dbReference type="PhylomeDB" id="A0A0G4HD12"/>
<sequence>MALRRILKESQDLLESAPEGVFIDVDPADNFKWKVLVAGPPKTPYEYKLLSLQIEFPLDYPFKPFKILCMNDEPPDLRVAFHPSLSADRPFYLPYLGCTRDDQWHPAMTVRKMLDDFLLPQLSCCVSQEAFLKCFKDFEGPLAPPSTHPQEDPPVCVKTLTGKNLFLGPFPENATVWQLKQQVHDREGIPISDQRLIFRGKQLENHRTLGDYSGLSVCGGGTENPVVHLILRLRCDCTKVKHNWMVKLAEKDWEQFCKLAGAIPGATRRAALRVFLLLEHGRAEPSSEPSSETAKLMLGFQKVLEAKKSKQAQVIERRHMKIEDQDLRRRVLSFL</sequence>
<dbReference type="SMART" id="SM00213">
    <property type="entry name" value="UBQ"/>
    <property type="match status" value="1"/>
</dbReference>
<feature type="domain" description="Ubiquitin-like" evidence="1">
    <location>
        <begin position="155"/>
        <end position="213"/>
    </location>
</feature>
<organism evidence="3">
    <name type="scientific">Chromera velia CCMP2878</name>
    <dbReference type="NCBI Taxonomy" id="1169474"/>
    <lineage>
        <taxon>Eukaryota</taxon>
        <taxon>Sar</taxon>
        <taxon>Alveolata</taxon>
        <taxon>Colpodellida</taxon>
        <taxon>Chromeraceae</taxon>
        <taxon>Chromera</taxon>
    </lineage>
</organism>
<proteinExistence type="predicted"/>
<feature type="domain" description="UBC core" evidence="2">
    <location>
        <begin position="1"/>
        <end position="170"/>
    </location>
</feature>
<evidence type="ECO:0000313" key="3">
    <source>
        <dbReference type="EMBL" id="CEM41649.1"/>
    </source>
</evidence>
<dbReference type="PROSITE" id="PS50053">
    <property type="entry name" value="UBIQUITIN_2"/>
    <property type="match status" value="1"/>
</dbReference>
<accession>A0A0G4HD12</accession>
<reference evidence="3" key="1">
    <citation type="submission" date="2014-11" db="EMBL/GenBank/DDBJ databases">
        <authorList>
            <person name="Otto D Thomas"/>
            <person name="Naeem Raeece"/>
        </authorList>
    </citation>
    <scope>NUCLEOTIDE SEQUENCE</scope>
</reference>
<dbReference type="InterPro" id="IPR029071">
    <property type="entry name" value="Ubiquitin-like_domsf"/>
</dbReference>
<dbReference type="InterPro" id="IPR050158">
    <property type="entry name" value="Ubiquitin_ubiquitin-like"/>
</dbReference>
<dbReference type="EMBL" id="CDMZ01002279">
    <property type="protein sequence ID" value="CEM41649.1"/>
    <property type="molecule type" value="Genomic_DNA"/>
</dbReference>
<dbReference type="InterPro" id="IPR000608">
    <property type="entry name" value="UBC"/>
</dbReference>
<dbReference type="VEuPathDB" id="CryptoDB:Cvel_6311"/>
<dbReference type="PROSITE" id="PS50127">
    <property type="entry name" value="UBC_2"/>
    <property type="match status" value="1"/>
</dbReference>
<evidence type="ECO:0008006" key="4">
    <source>
        <dbReference type="Google" id="ProtNLM"/>
    </source>
</evidence>
<gene>
    <name evidence="3" type="ORF">Cvel_6311</name>
</gene>
<dbReference type="SMART" id="SM00212">
    <property type="entry name" value="UBCc"/>
    <property type="match status" value="1"/>
</dbReference>
<dbReference type="CDD" id="cd00195">
    <property type="entry name" value="UBCc_UEV"/>
    <property type="match status" value="1"/>
</dbReference>
<dbReference type="Gene3D" id="3.10.110.10">
    <property type="entry name" value="Ubiquitin Conjugating Enzyme"/>
    <property type="match status" value="1"/>
</dbReference>
<evidence type="ECO:0000259" key="2">
    <source>
        <dbReference type="PROSITE" id="PS50127"/>
    </source>
</evidence>
<dbReference type="AlphaFoldDB" id="A0A0G4HD12"/>
<dbReference type="Pfam" id="PF00240">
    <property type="entry name" value="ubiquitin"/>
    <property type="match status" value="1"/>
</dbReference>
<evidence type="ECO:0000259" key="1">
    <source>
        <dbReference type="PROSITE" id="PS50053"/>
    </source>
</evidence>
<dbReference type="SUPFAM" id="SSF54236">
    <property type="entry name" value="Ubiquitin-like"/>
    <property type="match status" value="1"/>
</dbReference>
<dbReference type="PANTHER" id="PTHR10666">
    <property type="entry name" value="UBIQUITIN"/>
    <property type="match status" value="1"/>
</dbReference>
<dbReference type="SUPFAM" id="SSF54495">
    <property type="entry name" value="UBC-like"/>
    <property type="match status" value="1"/>
</dbReference>